<organism evidence="1 2">
    <name type="scientific">Hemibagrus guttatus</name>
    <dbReference type="NCBI Taxonomy" id="175788"/>
    <lineage>
        <taxon>Eukaryota</taxon>
        <taxon>Metazoa</taxon>
        <taxon>Chordata</taxon>
        <taxon>Craniata</taxon>
        <taxon>Vertebrata</taxon>
        <taxon>Euteleostomi</taxon>
        <taxon>Actinopterygii</taxon>
        <taxon>Neopterygii</taxon>
        <taxon>Teleostei</taxon>
        <taxon>Ostariophysi</taxon>
        <taxon>Siluriformes</taxon>
        <taxon>Bagridae</taxon>
        <taxon>Hemibagrus</taxon>
    </lineage>
</organism>
<reference evidence="1" key="1">
    <citation type="submission" date="2023-06" db="EMBL/GenBank/DDBJ databases">
        <title>Male Hemibagrus guttatus genome.</title>
        <authorList>
            <person name="Bian C."/>
        </authorList>
    </citation>
    <scope>NUCLEOTIDE SEQUENCE</scope>
    <source>
        <strain evidence="1">Male_cb2023</strain>
        <tissue evidence="1">Muscle</tissue>
    </source>
</reference>
<dbReference type="Proteomes" id="UP001274896">
    <property type="component" value="Unassembled WGS sequence"/>
</dbReference>
<comment type="caution">
    <text evidence="1">The sequence shown here is derived from an EMBL/GenBank/DDBJ whole genome shotgun (WGS) entry which is preliminary data.</text>
</comment>
<keyword evidence="2" id="KW-1185">Reference proteome</keyword>
<evidence type="ECO:0000313" key="2">
    <source>
        <dbReference type="Proteomes" id="UP001274896"/>
    </source>
</evidence>
<dbReference type="EMBL" id="JAUCMX010000005">
    <property type="protein sequence ID" value="KAK3545221.1"/>
    <property type="molecule type" value="Genomic_DNA"/>
</dbReference>
<protein>
    <submittedName>
        <fullName evidence="1">Uncharacterized protein</fullName>
    </submittedName>
</protein>
<gene>
    <name evidence="1" type="ORF">QTP70_002055</name>
</gene>
<name>A0AAE0V697_9TELE</name>
<sequence length="171" mass="19614">MYPKKTCCKILDVEVTPAMKIRAAESSSPKKRIRTSGRLFLHLDKVETLRCFWELKLTEFQGHFQQNITGDVEYEHGELPERKRHVAPEQHVHHGFLPVAQALGFTFLPQETQILEEILVILTCTECSSTPCFQPKKIHTWLPNKFKAMMSGTGTPYLNTILEVYVPSCNL</sequence>
<evidence type="ECO:0000313" key="1">
    <source>
        <dbReference type="EMBL" id="KAK3545221.1"/>
    </source>
</evidence>
<accession>A0AAE0V697</accession>
<dbReference type="AlphaFoldDB" id="A0AAE0V697"/>
<proteinExistence type="predicted"/>